<dbReference type="AlphaFoldDB" id="A0A803PIU3"/>
<protein>
    <submittedName>
        <fullName evidence="2">Uncharacterized protein</fullName>
    </submittedName>
</protein>
<proteinExistence type="predicted"/>
<dbReference type="Proteomes" id="UP000596661">
    <property type="component" value="Chromosome 4"/>
</dbReference>
<dbReference type="Gramene" id="evm.model.04.81">
    <property type="protein sequence ID" value="cds.evm.model.04.81"/>
    <property type="gene ID" value="evm.TU.04.81"/>
</dbReference>
<evidence type="ECO:0000313" key="3">
    <source>
        <dbReference type="Proteomes" id="UP000596661"/>
    </source>
</evidence>
<dbReference type="GO" id="GO:0016740">
    <property type="term" value="F:transferase activity"/>
    <property type="evidence" value="ECO:0007669"/>
    <property type="project" value="UniProtKB-KW"/>
</dbReference>
<dbReference type="Gene3D" id="3.30.559.10">
    <property type="entry name" value="Chloramphenicol acetyltransferase-like domain"/>
    <property type="match status" value="1"/>
</dbReference>
<dbReference type="OMA" id="CPRRICQ"/>
<reference evidence="2" key="1">
    <citation type="submission" date="2018-11" db="EMBL/GenBank/DDBJ databases">
        <authorList>
            <person name="Grassa J C."/>
        </authorList>
    </citation>
    <scope>NUCLEOTIDE SEQUENCE [LARGE SCALE GENOMIC DNA]</scope>
</reference>
<accession>A0A803PIU3</accession>
<dbReference type="Pfam" id="PF02458">
    <property type="entry name" value="Transferase"/>
    <property type="match status" value="1"/>
</dbReference>
<organism evidence="2 3">
    <name type="scientific">Cannabis sativa</name>
    <name type="common">Hemp</name>
    <name type="synonym">Marijuana</name>
    <dbReference type="NCBI Taxonomy" id="3483"/>
    <lineage>
        <taxon>Eukaryota</taxon>
        <taxon>Viridiplantae</taxon>
        <taxon>Streptophyta</taxon>
        <taxon>Embryophyta</taxon>
        <taxon>Tracheophyta</taxon>
        <taxon>Spermatophyta</taxon>
        <taxon>Magnoliopsida</taxon>
        <taxon>eudicotyledons</taxon>
        <taxon>Gunneridae</taxon>
        <taxon>Pentapetalae</taxon>
        <taxon>rosids</taxon>
        <taxon>fabids</taxon>
        <taxon>Rosales</taxon>
        <taxon>Cannabaceae</taxon>
        <taxon>Cannabis</taxon>
    </lineage>
</organism>
<dbReference type="InterPro" id="IPR051283">
    <property type="entry name" value="Sec_Metabolite_Acyltrans"/>
</dbReference>
<dbReference type="EnsemblPlants" id="evm.model.04.81">
    <property type="protein sequence ID" value="cds.evm.model.04.81"/>
    <property type="gene ID" value="evm.TU.04.81"/>
</dbReference>
<reference evidence="2" key="2">
    <citation type="submission" date="2021-03" db="UniProtKB">
        <authorList>
            <consortium name="EnsemblPlants"/>
        </authorList>
    </citation>
    <scope>IDENTIFICATION</scope>
</reference>
<evidence type="ECO:0000256" key="1">
    <source>
        <dbReference type="ARBA" id="ARBA00022679"/>
    </source>
</evidence>
<evidence type="ECO:0000313" key="2">
    <source>
        <dbReference type="EnsemblPlants" id="cds.evm.model.04.81"/>
    </source>
</evidence>
<name>A0A803PIU3_CANSA</name>
<keyword evidence="1" id="KW-0808">Transferase</keyword>
<dbReference type="EMBL" id="UZAU01000358">
    <property type="status" value="NOT_ANNOTATED_CDS"/>
    <property type="molecule type" value="Genomic_DNA"/>
</dbReference>
<sequence>MTELPFPTTTKISSLQAVMAHLWVSITRNRNLKPEQEVSYSIVMGLRQRMEPPLAEGYFGNAVVFGRVETTAGKLVEKNGLGWAVFQMNIMIGSYTTEKVNEYLKSWAESPKLATFTAEPGFGLMTGSSPRFNVYGNDFGWGKPVCVRSGKATKYDGKLTVFPGVDNGSVDFEVCLRAETLESMAYDQEFLDTLSM</sequence>
<dbReference type="InterPro" id="IPR023213">
    <property type="entry name" value="CAT-like_dom_sf"/>
</dbReference>
<keyword evidence="3" id="KW-1185">Reference proteome</keyword>
<dbReference type="PANTHER" id="PTHR31896">
    <property type="entry name" value="FAMILY REGULATORY PROTEIN, PUTATIVE (AFU_ORTHOLOGUE AFUA_3G14730)-RELATED"/>
    <property type="match status" value="1"/>
</dbReference>
<dbReference type="PANTHER" id="PTHR31896:SF39">
    <property type="entry name" value="PROTEIN ENHANCED PSEUDOMONAS SUSCEPTIBILITY 1-LIKE"/>
    <property type="match status" value="1"/>
</dbReference>